<dbReference type="EMBL" id="MASI01000002">
    <property type="protein sequence ID" value="ODA67983.1"/>
    <property type="molecule type" value="Genomic_DNA"/>
</dbReference>
<feature type="active site" evidence="5 6">
    <location>
        <position position="227"/>
    </location>
</feature>
<evidence type="ECO:0000313" key="10">
    <source>
        <dbReference type="Proteomes" id="UP000095087"/>
    </source>
</evidence>
<dbReference type="InterPro" id="IPR015590">
    <property type="entry name" value="Aldehyde_DH_dom"/>
</dbReference>
<dbReference type="PANTHER" id="PTHR43570">
    <property type="entry name" value="ALDEHYDE DEHYDROGENASE"/>
    <property type="match status" value="1"/>
</dbReference>
<accession>A0A1E2S0F1</accession>
<dbReference type="Gene3D" id="3.40.605.10">
    <property type="entry name" value="Aldehyde Dehydrogenase, Chain A, domain 1"/>
    <property type="match status" value="1"/>
</dbReference>
<evidence type="ECO:0000256" key="1">
    <source>
        <dbReference type="ARBA" id="ARBA00009986"/>
    </source>
</evidence>
<organism evidence="9 10">
    <name type="scientific">Methyloligella halotolerans</name>
    <dbReference type="NCBI Taxonomy" id="1177755"/>
    <lineage>
        <taxon>Bacteria</taxon>
        <taxon>Pseudomonadati</taxon>
        <taxon>Pseudomonadota</taxon>
        <taxon>Alphaproteobacteria</taxon>
        <taxon>Hyphomicrobiales</taxon>
        <taxon>Hyphomicrobiaceae</taxon>
        <taxon>Methyloligella</taxon>
    </lineage>
</organism>
<keyword evidence="3" id="KW-0520">NAD</keyword>
<reference evidence="9 10" key="1">
    <citation type="submission" date="2016-07" db="EMBL/GenBank/DDBJ databases">
        <title>Draft genome sequence of Methyloligella halotolerans C2T (VKM B-2706T=CCUG 61687T=DSM 25045T), a halotolerant polyhydroxybutyrate accumulating methylotroph.</title>
        <authorList>
            <person name="Vasilenko O.V."/>
            <person name="Doronina N.V."/>
            <person name="Poroshina M.N."/>
            <person name="Tarlachkov S.V."/>
            <person name="Trotsenko Y.A."/>
        </authorList>
    </citation>
    <scope>NUCLEOTIDE SEQUENCE [LARGE SCALE GENOMIC DNA]</scope>
    <source>
        <strain evidence="9 10">VKM B-2706</strain>
    </source>
</reference>
<keyword evidence="10" id="KW-1185">Reference proteome</keyword>
<dbReference type="InterPro" id="IPR029510">
    <property type="entry name" value="Ald_DH_CS_GLU"/>
</dbReference>
<evidence type="ECO:0000256" key="3">
    <source>
        <dbReference type="ARBA" id="ARBA00023027"/>
    </source>
</evidence>
<dbReference type="CDD" id="cd07133">
    <property type="entry name" value="ALDH_CALDH_CalB"/>
    <property type="match status" value="1"/>
</dbReference>
<dbReference type="Pfam" id="PF00171">
    <property type="entry name" value="Aldedh"/>
    <property type="match status" value="1"/>
</dbReference>
<comment type="caution">
    <text evidence="9">The sequence shown here is derived from an EMBL/GenBank/DDBJ whole genome shotgun (WGS) entry which is preliminary data.</text>
</comment>
<evidence type="ECO:0000313" key="9">
    <source>
        <dbReference type="EMBL" id="ODA67983.1"/>
    </source>
</evidence>
<dbReference type="PIRSF" id="PIRSF036492">
    <property type="entry name" value="ALDH"/>
    <property type="match status" value="1"/>
</dbReference>
<dbReference type="PANTHER" id="PTHR43570:SF20">
    <property type="entry name" value="ALDEHYDE DEHYDROGENASE ALDX-RELATED"/>
    <property type="match status" value="1"/>
</dbReference>
<dbReference type="InterPro" id="IPR016163">
    <property type="entry name" value="Ald_DH_C"/>
</dbReference>
<keyword evidence="2 4" id="KW-0560">Oxidoreductase</keyword>
<dbReference type="STRING" id="1177755.A7A08_01152"/>
<protein>
    <recommendedName>
        <fullName evidence="4">Aldehyde dehydrogenase</fullName>
    </recommendedName>
</protein>
<proteinExistence type="inferred from homology"/>
<dbReference type="Proteomes" id="UP000095087">
    <property type="component" value="Unassembled WGS sequence"/>
</dbReference>
<dbReference type="InterPro" id="IPR012394">
    <property type="entry name" value="Aldehyde_DH_NAD(P)"/>
</dbReference>
<dbReference type="InterPro" id="IPR016162">
    <property type="entry name" value="Ald_DH_N"/>
</dbReference>
<evidence type="ECO:0000256" key="7">
    <source>
        <dbReference type="RuleBase" id="RU003345"/>
    </source>
</evidence>
<name>A0A1E2S0F1_9HYPH</name>
<dbReference type="SUPFAM" id="SSF53720">
    <property type="entry name" value="ALDH-like"/>
    <property type="match status" value="1"/>
</dbReference>
<dbReference type="GO" id="GO:0004029">
    <property type="term" value="F:aldehyde dehydrogenase (NAD+) activity"/>
    <property type="evidence" value="ECO:0007669"/>
    <property type="project" value="TreeGrafter"/>
</dbReference>
<evidence type="ECO:0000256" key="2">
    <source>
        <dbReference type="ARBA" id="ARBA00023002"/>
    </source>
</evidence>
<evidence type="ECO:0000259" key="8">
    <source>
        <dbReference type="Pfam" id="PF00171"/>
    </source>
</evidence>
<dbReference type="PROSITE" id="PS00687">
    <property type="entry name" value="ALDEHYDE_DEHYDR_GLU"/>
    <property type="match status" value="1"/>
</dbReference>
<gene>
    <name evidence="9" type="ORF">A7A08_01152</name>
</gene>
<dbReference type="OrthoDB" id="9812625at2"/>
<evidence type="ECO:0000256" key="4">
    <source>
        <dbReference type="PIRNR" id="PIRNR036492"/>
    </source>
</evidence>
<dbReference type="FunFam" id="3.40.309.10:FF:000003">
    <property type="entry name" value="Aldehyde dehydrogenase"/>
    <property type="match status" value="1"/>
</dbReference>
<dbReference type="RefSeq" id="WP_069094509.1">
    <property type="nucleotide sequence ID" value="NZ_MASI01000002.1"/>
</dbReference>
<comment type="similarity">
    <text evidence="1 4 7">Belongs to the aldehyde dehydrogenase family.</text>
</comment>
<dbReference type="InterPro" id="IPR016161">
    <property type="entry name" value="Ald_DH/histidinol_DH"/>
</dbReference>
<sequence>MNTTQETGTDTPETDAAVAMRATLAKQRAAFLREGPPPLQQRRRDLTKLKEAILSRQDAFVASLDADFGHRARQESQMLDLGSGVGAINYLHANLRRFMRPERRRVAAVFKPGSAEVLYQPLGVIGVVAPWNLPLSLSLTPLATALAAGNRVMLKPSELTPATAELVTAMIDEIFDEEQVAVVNGDAEVGQAFASLAFDHVFFTGSIPVGKAIMRAASENLVPTTLELGGKSPVIVADDFPLETAARRVAYGKCANGGQICTSPDYLLLPKAKVGAFAASFRQQIETLYPDVPENPDFTAIVNDRHFQRLSRLVEDARSKGANVVEMGGADSGRSHPRTFPPVMLLGVTEDMAVMQEEIFGPILPVVVYDRIEDAVAYVNARPRPLALYFFGNDPEEQRLVLDRTTSGGVLINDTILHYAQDDLPFGGIGPSGMGSYHGIEGFRTMSHAKSVFRQARFNLVDLIRPPFGGVFDFLMKFMLR</sequence>
<feature type="domain" description="Aldehyde dehydrogenase" evidence="8">
    <location>
        <begin position="4"/>
        <end position="452"/>
    </location>
</feature>
<feature type="active site" evidence="5">
    <location>
        <position position="261"/>
    </location>
</feature>
<dbReference type="PATRIC" id="fig|1177755.3.peg.1156"/>
<dbReference type="AlphaFoldDB" id="A0A1E2S0F1"/>
<dbReference type="Gene3D" id="3.40.309.10">
    <property type="entry name" value="Aldehyde Dehydrogenase, Chain A, domain 2"/>
    <property type="match status" value="1"/>
</dbReference>
<dbReference type="GO" id="GO:0006081">
    <property type="term" value="P:aldehyde metabolic process"/>
    <property type="evidence" value="ECO:0007669"/>
    <property type="project" value="InterPro"/>
</dbReference>
<evidence type="ECO:0000256" key="5">
    <source>
        <dbReference type="PIRSR" id="PIRSR036492-1"/>
    </source>
</evidence>
<dbReference type="GO" id="GO:0005737">
    <property type="term" value="C:cytoplasm"/>
    <property type="evidence" value="ECO:0007669"/>
    <property type="project" value="TreeGrafter"/>
</dbReference>
<evidence type="ECO:0000256" key="6">
    <source>
        <dbReference type="PROSITE-ProRule" id="PRU10007"/>
    </source>
</evidence>